<comment type="catalytic activity">
    <reaction evidence="6">
        <text>cytidine(34) in tRNA(Ile2) + agmatine + ATP + H2O = 2-agmatinylcytidine(34) in tRNA(Ile2) + AMP + 2 phosphate + 2 H(+)</text>
        <dbReference type="Rhea" id="RHEA:43608"/>
        <dbReference type="Rhea" id="RHEA-COMP:10625"/>
        <dbReference type="Rhea" id="RHEA-COMP:10626"/>
        <dbReference type="ChEBI" id="CHEBI:15377"/>
        <dbReference type="ChEBI" id="CHEBI:15378"/>
        <dbReference type="ChEBI" id="CHEBI:30616"/>
        <dbReference type="ChEBI" id="CHEBI:43474"/>
        <dbReference type="ChEBI" id="CHEBI:58145"/>
        <dbReference type="ChEBI" id="CHEBI:82748"/>
        <dbReference type="ChEBI" id="CHEBI:83545"/>
        <dbReference type="ChEBI" id="CHEBI:456215"/>
        <dbReference type="EC" id="6.3.4.22"/>
    </reaction>
</comment>
<comment type="similarity">
    <text evidence="6">Belongs to the TiaS family.</text>
</comment>
<dbReference type="PANTHER" id="PTHR40705">
    <property type="entry name" value="TRNA(ILE2) 2-AGMATINYLCYTIDINE SYNTHETASE TIAS"/>
    <property type="match status" value="1"/>
</dbReference>
<dbReference type="Pfam" id="PF23783">
    <property type="entry name" value="Zn_ribbon_TiaS"/>
    <property type="match status" value="1"/>
</dbReference>
<name>A0A1Q6DUG3_METT1</name>
<reference evidence="11" key="1">
    <citation type="submission" date="2016-12" db="EMBL/GenBank/DDBJ databases">
        <title>Discovery of methanogenic haloarchaea.</title>
        <authorList>
            <person name="Sorokin D.Y."/>
            <person name="Makarova K.S."/>
            <person name="Abbas B."/>
            <person name="Ferrer M."/>
            <person name="Golyshin P.N."/>
        </authorList>
    </citation>
    <scope>NUCLEOTIDE SEQUENCE [LARGE SCALE GENOMIC DNA]</scope>
    <source>
        <strain evidence="11">HMET1</strain>
    </source>
</reference>
<evidence type="ECO:0000259" key="10">
    <source>
        <dbReference type="Pfam" id="PF23783"/>
    </source>
</evidence>
<dbReference type="InterPro" id="IPR053870">
    <property type="entry name" value="TiaS-like_TCKD"/>
</dbReference>
<keyword evidence="4 6" id="KW-0547">Nucleotide-binding</keyword>
<feature type="domain" description="TiaS FLD" evidence="8">
    <location>
        <begin position="135"/>
        <end position="247"/>
    </location>
</feature>
<sequence>MKELYIGFDDTDSRKGMCTTYVATRVINDFDLDLISKPRLIRLNPNVPWKTRGNGAIGLDIKTINPKELKEKITELITDLREEKSNTGIVFFDRDPKKIDKIKKISKKSIKEIVDLKKAKSLAKKYGETREFNSGRGIVGALTAAGYTFNDYTYELIAYRKKKAWGTLRDINKKDVWEISDKKYPKIWDTVDRENNQTVFDPNSPCPVLYGIRGDFKKEIIDASQKIRSERKTYQTLFKTNQGTDEHIQEIEKIKEIKPFTSVKVKGKVEKPPETKEGGHVFFKIRDKTGKIDCAAFEPTKGFRDIIKKLIKGDVVTAYGGVSEKPLTINLEKIEIQELNENIIYKNPKCPNCGINMESAGKNQGFRCKKCKEKAKKKREIHKERKLNEGIYEVPPVARRHISRPKIRKKIKKLKNNRMFF</sequence>
<keyword evidence="5 6" id="KW-0067">ATP-binding</keyword>
<dbReference type="PANTHER" id="PTHR40705:SF2">
    <property type="entry name" value="DUF1743 DOMAIN-CONTAINING PROTEIN"/>
    <property type="match status" value="1"/>
</dbReference>
<keyword evidence="2 6" id="KW-0436">Ligase</keyword>
<proteinExistence type="inferred from homology"/>
<evidence type="ECO:0000313" key="12">
    <source>
        <dbReference type="Proteomes" id="UP000185744"/>
    </source>
</evidence>
<evidence type="ECO:0000256" key="4">
    <source>
        <dbReference type="ARBA" id="ARBA00022741"/>
    </source>
</evidence>
<evidence type="ECO:0000256" key="1">
    <source>
        <dbReference type="ARBA" id="ARBA00022490"/>
    </source>
</evidence>
<dbReference type="GO" id="GO:0005737">
    <property type="term" value="C:cytoplasm"/>
    <property type="evidence" value="ECO:0007669"/>
    <property type="project" value="UniProtKB-SubCell"/>
</dbReference>
<dbReference type="Proteomes" id="UP000185744">
    <property type="component" value="Unassembled WGS sequence"/>
</dbReference>
<evidence type="ECO:0000259" key="9">
    <source>
        <dbReference type="Pfam" id="PF22641"/>
    </source>
</evidence>
<dbReference type="EMBL" id="MSDW01000001">
    <property type="protein sequence ID" value="OKY77996.1"/>
    <property type="molecule type" value="Genomic_DNA"/>
</dbReference>
<evidence type="ECO:0000256" key="2">
    <source>
        <dbReference type="ARBA" id="ARBA00022598"/>
    </source>
</evidence>
<comment type="function">
    <text evidence="6">ATP-dependent agmatine transferase that catalyzes the formation of 2-agmatinylcytidine (agm2C) at the wobble position (C34) of tRNA(Ile2), converting the codon specificity from AUG to AUA.</text>
</comment>
<dbReference type="Gene3D" id="2.40.50.1010">
    <property type="match status" value="1"/>
</dbReference>
<feature type="domain" description="TiaS-like TCKD" evidence="9">
    <location>
        <begin position="5"/>
        <end position="59"/>
    </location>
</feature>
<dbReference type="AlphaFoldDB" id="A0A1Q6DUG3"/>
<dbReference type="InterPro" id="IPR004365">
    <property type="entry name" value="NA-bd_OB_tRNA"/>
</dbReference>
<dbReference type="GO" id="GO:0016879">
    <property type="term" value="F:ligase activity, forming carbon-nitrogen bonds"/>
    <property type="evidence" value="ECO:0007669"/>
    <property type="project" value="UniProtKB-UniRule"/>
</dbReference>
<dbReference type="InParanoid" id="A0A1Q6DUG3"/>
<evidence type="ECO:0000256" key="3">
    <source>
        <dbReference type="ARBA" id="ARBA00022694"/>
    </source>
</evidence>
<keyword evidence="12" id="KW-1185">Reference proteome</keyword>
<feature type="domain" description="TiaS C-terminal zinc ribbon" evidence="10">
    <location>
        <begin position="347"/>
        <end position="387"/>
    </location>
</feature>
<dbReference type="Pfam" id="PF08489">
    <property type="entry name" value="TiaS_FLD"/>
    <property type="match status" value="1"/>
</dbReference>
<evidence type="ECO:0000256" key="5">
    <source>
        <dbReference type="ARBA" id="ARBA00022840"/>
    </source>
</evidence>
<dbReference type="EC" id="6.3.4.22" evidence="6"/>
<comment type="subcellular location">
    <subcellularLocation>
        <location evidence="6">Cytoplasm</location>
    </subcellularLocation>
</comment>
<dbReference type="Gene3D" id="3.90.600.20">
    <property type="match status" value="1"/>
</dbReference>
<dbReference type="HAMAP" id="MF_01892">
    <property type="entry name" value="tRNA_Ile2_agm2C_synt"/>
    <property type="match status" value="1"/>
</dbReference>
<evidence type="ECO:0000256" key="6">
    <source>
        <dbReference type="HAMAP-Rule" id="MF_01892"/>
    </source>
</evidence>
<dbReference type="Gene3D" id="3.30.70.2200">
    <property type="match status" value="1"/>
</dbReference>
<evidence type="ECO:0000259" key="8">
    <source>
        <dbReference type="Pfam" id="PF08489"/>
    </source>
</evidence>
<protein>
    <recommendedName>
        <fullName evidence="6">tRNA(Ile2) 2-agmatinylcytidine synthetase TiaS</fullName>
        <shortName evidence="6">tRNA(Ile2)-agm2C synthetase</shortName>
        <ecNumber evidence="6">6.3.4.22</ecNumber>
    </recommendedName>
    <alternativeName>
        <fullName evidence="6">tRNA(Ile2) agmatidine synthetase</fullName>
    </alternativeName>
</protein>
<dbReference type="InterPro" id="IPR055394">
    <property type="entry name" value="Zn_ribbon_TiaS"/>
</dbReference>
<dbReference type="GO" id="GO:0002101">
    <property type="term" value="P:tRNA wobble cytosine modification"/>
    <property type="evidence" value="ECO:0007669"/>
    <property type="project" value="UniProtKB-UniRule"/>
</dbReference>
<dbReference type="InterPro" id="IPR013696">
    <property type="entry name" value="TiaS_FLD"/>
</dbReference>
<organism evidence="11 12">
    <name type="scientific">Methanohalarchaeum thermophilum</name>
    <dbReference type="NCBI Taxonomy" id="1903181"/>
    <lineage>
        <taxon>Archaea</taxon>
        <taxon>Methanobacteriati</taxon>
        <taxon>Methanobacteriota</taxon>
        <taxon>Methanonatronarchaeia</taxon>
        <taxon>Methanonatronarchaeales</taxon>
        <taxon>Methanonatronarchaeaceae</taxon>
        <taxon>Candidatus Methanohalarchaeum</taxon>
    </lineage>
</organism>
<comment type="caution">
    <text evidence="11">The sequence shown here is derived from an EMBL/GenBank/DDBJ whole genome shotgun (WGS) entry which is preliminary data.</text>
</comment>
<accession>A0A1Q6DUG3</accession>
<keyword evidence="3 6" id="KW-0819">tRNA processing</keyword>
<dbReference type="Pfam" id="PF01336">
    <property type="entry name" value="tRNA_anti-codon"/>
    <property type="match status" value="1"/>
</dbReference>
<evidence type="ECO:0000259" key="7">
    <source>
        <dbReference type="Pfam" id="PF01336"/>
    </source>
</evidence>
<dbReference type="CDD" id="cd04482">
    <property type="entry name" value="RPA2_OBF_like"/>
    <property type="match status" value="1"/>
</dbReference>
<dbReference type="Pfam" id="PF22641">
    <property type="entry name" value="TiaS_TCKD"/>
    <property type="match status" value="1"/>
</dbReference>
<evidence type="ECO:0000313" key="11">
    <source>
        <dbReference type="EMBL" id="OKY77996.1"/>
    </source>
</evidence>
<dbReference type="GO" id="GO:0003676">
    <property type="term" value="F:nucleic acid binding"/>
    <property type="evidence" value="ECO:0007669"/>
    <property type="project" value="InterPro"/>
</dbReference>
<dbReference type="InterPro" id="IPR024913">
    <property type="entry name" value="tRNA_Ile2__agm2C_synt"/>
</dbReference>
<gene>
    <name evidence="6" type="primary">tiaS</name>
    <name evidence="11" type="ORF">BTN85_0474</name>
</gene>
<feature type="domain" description="OB" evidence="7">
    <location>
        <begin position="263"/>
        <end position="336"/>
    </location>
</feature>
<dbReference type="FunCoup" id="A0A1Q6DUG3">
    <property type="interactions" value="2"/>
</dbReference>
<keyword evidence="1 6" id="KW-0963">Cytoplasm</keyword>
<dbReference type="STRING" id="1903181.BTN85_0474"/>
<dbReference type="GO" id="GO:0005524">
    <property type="term" value="F:ATP binding"/>
    <property type="evidence" value="ECO:0007669"/>
    <property type="project" value="UniProtKB-KW"/>
</dbReference>